<dbReference type="PANTHER" id="PTHR19143">
    <property type="entry name" value="FIBRINOGEN/TENASCIN/ANGIOPOEITIN"/>
    <property type="match status" value="1"/>
</dbReference>
<reference evidence="3 4" key="1">
    <citation type="submission" date="2015-12" db="EMBL/GenBank/DDBJ databases">
        <title>The genome of Folsomia candida.</title>
        <authorList>
            <person name="Faddeeva A."/>
            <person name="Derks M.F."/>
            <person name="Anvar Y."/>
            <person name="Smit S."/>
            <person name="Van Straalen N."/>
            <person name="Roelofs D."/>
        </authorList>
    </citation>
    <scope>NUCLEOTIDE SEQUENCE [LARGE SCALE GENOMIC DNA]</scope>
    <source>
        <strain evidence="3 4">VU population</strain>
        <tissue evidence="3">Whole body</tissue>
    </source>
</reference>
<keyword evidence="1" id="KW-0732">Signal</keyword>
<dbReference type="PROSITE" id="PS51406">
    <property type="entry name" value="FIBRINOGEN_C_2"/>
    <property type="match status" value="1"/>
</dbReference>
<evidence type="ECO:0000256" key="1">
    <source>
        <dbReference type="SAM" id="SignalP"/>
    </source>
</evidence>
<dbReference type="PANTHER" id="PTHR19143:SF185">
    <property type="entry name" value="ANGIOPOIETIN-RELATED PROTEIN 5"/>
    <property type="match status" value="1"/>
</dbReference>
<evidence type="ECO:0000259" key="2">
    <source>
        <dbReference type="PROSITE" id="PS51406"/>
    </source>
</evidence>
<accession>A0A226EBQ2</accession>
<dbReference type="InterPro" id="IPR036056">
    <property type="entry name" value="Fibrinogen-like_C"/>
</dbReference>
<dbReference type="InterPro" id="IPR014716">
    <property type="entry name" value="Fibrinogen_a/b/g_C_1"/>
</dbReference>
<evidence type="ECO:0000313" key="4">
    <source>
        <dbReference type="Proteomes" id="UP000198287"/>
    </source>
</evidence>
<sequence length="349" mass="39924">MFAFNFLLILIFLEGLKFGRLVQGTLTDDLNDDETLPQNLNDHFERVVSHLEKIPTKVDFAALEARFHEKLKRLEAANDSNLNETCKFVVELQLEQAAILADIRSTSSRMSQNISAILTEFVSLKNKVRTVYEAVDFETAKHSTKCGDDAGLADTRFRSKKLVCDNEWVIIQRRGTPTPRGKERTDFERIWEVYEIGFGSLDGDFWLGLETIHGLTLEGYTQLRVDLEDWEGNKKYAMYDVFRVADAQEKYNLTVDGYWGTAGDSLSYNDGKEFSTYENDNDNALGNCAAKWRGGWWHGNCSYAFLNSIYHNSSSVETPGLGVIWHDWQGAHYSLKKAEMKLRKPLRLI</sequence>
<organism evidence="3 4">
    <name type="scientific">Folsomia candida</name>
    <name type="common">Springtail</name>
    <dbReference type="NCBI Taxonomy" id="158441"/>
    <lineage>
        <taxon>Eukaryota</taxon>
        <taxon>Metazoa</taxon>
        <taxon>Ecdysozoa</taxon>
        <taxon>Arthropoda</taxon>
        <taxon>Hexapoda</taxon>
        <taxon>Collembola</taxon>
        <taxon>Entomobryomorpha</taxon>
        <taxon>Isotomoidea</taxon>
        <taxon>Isotomidae</taxon>
        <taxon>Proisotominae</taxon>
        <taxon>Folsomia</taxon>
    </lineage>
</organism>
<feature type="signal peptide" evidence="1">
    <location>
        <begin position="1"/>
        <end position="19"/>
    </location>
</feature>
<dbReference type="Gene3D" id="3.90.215.10">
    <property type="entry name" value="Gamma Fibrinogen, chain A, domain 1"/>
    <property type="match status" value="1"/>
</dbReference>
<dbReference type="SMART" id="SM00186">
    <property type="entry name" value="FBG"/>
    <property type="match status" value="1"/>
</dbReference>
<dbReference type="AlphaFoldDB" id="A0A226EBQ2"/>
<dbReference type="InterPro" id="IPR002181">
    <property type="entry name" value="Fibrinogen_a/b/g_C_dom"/>
</dbReference>
<dbReference type="STRING" id="158441.A0A226EBQ2"/>
<dbReference type="GO" id="GO:0005615">
    <property type="term" value="C:extracellular space"/>
    <property type="evidence" value="ECO:0007669"/>
    <property type="project" value="TreeGrafter"/>
</dbReference>
<protein>
    <submittedName>
        <fullName evidence="3">Tenascin-X</fullName>
    </submittedName>
</protein>
<dbReference type="InterPro" id="IPR050373">
    <property type="entry name" value="Fibrinogen_C-term_domain"/>
</dbReference>
<dbReference type="EMBL" id="LNIX01000005">
    <property type="protein sequence ID" value="OXA54849.1"/>
    <property type="molecule type" value="Genomic_DNA"/>
</dbReference>
<keyword evidence="4" id="KW-1185">Reference proteome</keyword>
<evidence type="ECO:0000313" key="3">
    <source>
        <dbReference type="EMBL" id="OXA54849.1"/>
    </source>
</evidence>
<dbReference type="Proteomes" id="UP000198287">
    <property type="component" value="Unassembled WGS sequence"/>
</dbReference>
<dbReference type="Pfam" id="PF00147">
    <property type="entry name" value="Fibrinogen_C"/>
    <property type="match status" value="1"/>
</dbReference>
<gene>
    <name evidence="3" type="ORF">Fcan01_11578</name>
</gene>
<comment type="caution">
    <text evidence="3">The sequence shown here is derived from an EMBL/GenBank/DDBJ whole genome shotgun (WGS) entry which is preliminary data.</text>
</comment>
<dbReference type="OMA" id="CDCANER"/>
<proteinExistence type="predicted"/>
<name>A0A226EBQ2_FOLCA</name>
<dbReference type="OrthoDB" id="6145874at2759"/>
<feature type="domain" description="Fibrinogen C-terminal" evidence="2">
    <location>
        <begin position="137"/>
        <end position="346"/>
    </location>
</feature>
<dbReference type="CDD" id="cd00087">
    <property type="entry name" value="FReD"/>
    <property type="match status" value="1"/>
</dbReference>
<dbReference type="SUPFAM" id="SSF56496">
    <property type="entry name" value="Fibrinogen C-terminal domain-like"/>
    <property type="match status" value="1"/>
</dbReference>
<feature type="chain" id="PRO_5013121648" evidence="1">
    <location>
        <begin position="20"/>
        <end position="349"/>
    </location>
</feature>